<evidence type="ECO:0000256" key="3">
    <source>
        <dbReference type="ARBA" id="ARBA00022801"/>
    </source>
</evidence>
<evidence type="ECO:0000256" key="4">
    <source>
        <dbReference type="ARBA" id="ARBA00022833"/>
    </source>
</evidence>
<feature type="region of interest" description="Disordered" evidence="6">
    <location>
        <begin position="490"/>
        <end position="578"/>
    </location>
</feature>
<reference evidence="10" key="1">
    <citation type="submission" date="2016-04" db="EMBL/GenBank/DDBJ databases">
        <authorList>
            <person name="Evans L.H."/>
            <person name="Alamgir A."/>
            <person name="Owens N."/>
            <person name="Weber N.D."/>
            <person name="Virtaneva K."/>
            <person name="Barbian K."/>
            <person name="Babar A."/>
            <person name="Rosenke K."/>
        </authorList>
    </citation>
    <scope>NUCLEOTIDE SEQUENCE [LARGE SCALE GENOMIC DNA]</scope>
    <source>
        <strain evidence="10">CBS 101.48</strain>
    </source>
</reference>
<evidence type="ECO:0000256" key="2">
    <source>
        <dbReference type="ARBA" id="ARBA00022771"/>
    </source>
</evidence>
<dbReference type="Pfam" id="PF00642">
    <property type="entry name" value="zf-CCCH"/>
    <property type="match status" value="2"/>
</dbReference>
<feature type="compositionally biased region" description="Polar residues" evidence="6">
    <location>
        <begin position="254"/>
        <end position="264"/>
    </location>
</feature>
<feature type="domain" description="C3H1-type" evidence="7">
    <location>
        <begin position="265"/>
        <end position="293"/>
    </location>
</feature>
<feature type="compositionally biased region" description="Basic residues" evidence="6">
    <location>
        <begin position="390"/>
        <end position="399"/>
    </location>
</feature>
<evidence type="ECO:0000256" key="1">
    <source>
        <dbReference type="ARBA" id="ARBA00022723"/>
    </source>
</evidence>
<gene>
    <name evidence="10" type="primary">ABSGL_15315.1 scaffold 16604</name>
</gene>
<feature type="region of interest" description="Disordered" evidence="6">
    <location>
        <begin position="300"/>
        <end position="349"/>
    </location>
</feature>
<dbReference type="SUPFAM" id="SSF90229">
    <property type="entry name" value="CCCH zinc finger"/>
    <property type="match status" value="2"/>
</dbReference>
<feature type="compositionally biased region" description="Polar residues" evidence="6">
    <location>
        <begin position="498"/>
        <end position="519"/>
    </location>
</feature>
<keyword evidence="11" id="KW-1185">Reference proteome</keyword>
<feature type="domain" description="W2" evidence="8">
    <location>
        <begin position="630"/>
        <end position="787"/>
    </location>
</feature>
<keyword evidence="3" id="KW-0378">Hydrolase</keyword>
<dbReference type="SMART" id="SM00356">
    <property type="entry name" value="ZnF_C3H1"/>
    <property type="match status" value="2"/>
</dbReference>
<evidence type="ECO:0000313" key="11">
    <source>
        <dbReference type="Proteomes" id="UP000078561"/>
    </source>
</evidence>
<dbReference type="Pfam" id="PF00293">
    <property type="entry name" value="NUDIX"/>
    <property type="match status" value="1"/>
</dbReference>
<dbReference type="InterPro" id="IPR003307">
    <property type="entry name" value="W2_domain"/>
</dbReference>
<feature type="region of interest" description="Disordered" evidence="6">
    <location>
        <begin position="147"/>
        <end position="264"/>
    </location>
</feature>
<dbReference type="InterPro" id="IPR016024">
    <property type="entry name" value="ARM-type_fold"/>
</dbReference>
<proteinExistence type="predicted"/>
<name>A0A168T7P2_ABSGL</name>
<dbReference type="InterPro" id="IPR000571">
    <property type="entry name" value="Znf_CCCH"/>
</dbReference>
<feature type="zinc finger region" description="C3H1-type" evidence="5">
    <location>
        <begin position="354"/>
        <end position="382"/>
    </location>
</feature>
<dbReference type="InterPro" id="IPR036855">
    <property type="entry name" value="Znf_CCCH_sf"/>
</dbReference>
<dbReference type="SUPFAM" id="SSF48371">
    <property type="entry name" value="ARM repeat"/>
    <property type="match status" value="1"/>
</dbReference>
<dbReference type="PROSITE" id="PS51462">
    <property type="entry name" value="NUDIX"/>
    <property type="match status" value="1"/>
</dbReference>
<dbReference type="SMART" id="SM00515">
    <property type="entry name" value="eIF5C"/>
    <property type="match status" value="1"/>
</dbReference>
<evidence type="ECO:0000259" key="9">
    <source>
        <dbReference type="PROSITE" id="PS51462"/>
    </source>
</evidence>
<dbReference type="Pfam" id="PF02020">
    <property type="entry name" value="W2"/>
    <property type="match status" value="1"/>
</dbReference>
<keyword evidence="1 5" id="KW-0479">Metal-binding</keyword>
<dbReference type="Gene3D" id="4.10.1000.10">
    <property type="entry name" value="Zinc finger, CCCH-type"/>
    <property type="match status" value="2"/>
</dbReference>
<dbReference type="GO" id="GO:0004081">
    <property type="term" value="F:bis(5'-nucleosyl)-tetraphosphatase (asymmetrical) activity"/>
    <property type="evidence" value="ECO:0007669"/>
    <property type="project" value="TreeGrafter"/>
</dbReference>
<protein>
    <recommendedName>
        <fullName evidence="12">Nudix hydrolase domain-containing protein</fullName>
    </recommendedName>
</protein>
<keyword evidence="4 5" id="KW-0862">Zinc</keyword>
<evidence type="ECO:0000259" key="8">
    <source>
        <dbReference type="PROSITE" id="PS51363"/>
    </source>
</evidence>
<feature type="compositionally biased region" description="Basic and acidic residues" evidence="6">
    <location>
        <begin position="334"/>
        <end position="349"/>
    </location>
</feature>
<dbReference type="InterPro" id="IPR000086">
    <property type="entry name" value="NUDIX_hydrolase_dom"/>
</dbReference>
<dbReference type="Proteomes" id="UP000078561">
    <property type="component" value="Unassembled WGS sequence"/>
</dbReference>
<dbReference type="Gene3D" id="1.25.40.180">
    <property type="match status" value="1"/>
</dbReference>
<sequence>MDRPLHTHLYAGLIVYRSQRQVEFLLVNDSFTNKKHWFCPKGLVLGQEDEVKCALRETFETTGLGPRLLRIEEGFKVELKYLSGTKPKKVVYYLAQLVDNHARLLPNAEGVHLQWCNQQVASEKVVFKSMQDVFSHAQHFVEIKRTNSRNQHQQSYGHHHGVANGGKRSHFGGQHNQLSKGTAATTTTTNTGNSTGTRGYMGGGNETTDSMNGNGNVSLRQHQQPRMMDRPSSAPVFRSSSSPSPPLNHLHSDGTAQPNNNSNPLFKTRLCERFETDGDCPYGPRCTFAHGAVELRGRLSNQESQGNGGGLDHTTATASTITPGSLVGSTGADDGGRRENGGHLSAKDPAENHLYKTKLCERYMKDQFCQYGPKCHFAHGRSELKERPNQQHHYHHYHHQPQEKHHSPDDNSAPHPAVCSDTALSKITASSSFVQQYTSKDQLQNATTAKDHRPSDFGNHNWRSSPAGPRHTPIETSPAHLTLSNLTLNEKEKASPTRHVSQHQNQEQKASSHGYQQSDHQPKPKQLQHPFIQPRSHSQPKLSTPPAEPEAQLPVRPQPQHPTLMNGASTKKRATASDPDLVLNGDIMQTDKSWMKVVHLTKEEQAKLAIPPSTKTPSPTPLNKTKIAQEQAIIDELSFFFQSPESNITQERTQNIAKDVKQVTKVEMRHDLTKPQLFYILLVSLLQNSTECPVGAILRSRERLFKTFVKSTSDQRLLLKAWDQCVQRYPLVLPKTALVLSQWYEADLLDEEACYAWYEGLEPHRDLKKKTAKFIEWLKTADEEDDD</sequence>
<dbReference type="PROSITE" id="PS50103">
    <property type="entry name" value="ZF_C3H1"/>
    <property type="match status" value="2"/>
</dbReference>
<evidence type="ECO:0000259" key="7">
    <source>
        <dbReference type="PROSITE" id="PS50103"/>
    </source>
</evidence>
<dbReference type="OMA" id="SCPYGPK"/>
<dbReference type="AlphaFoldDB" id="A0A168T7P2"/>
<dbReference type="InterPro" id="IPR051325">
    <property type="entry name" value="Nudix_hydrolase_domain"/>
</dbReference>
<evidence type="ECO:0000313" key="10">
    <source>
        <dbReference type="EMBL" id="SAM09614.1"/>
    </source>
</evidence>
<evidence type="ECO:0000256" key="6">
    <source>
        <dbReference type="SAM" id="MobiDB-lite"/>
    </source>
</evidence>
<dbReference type="InParanoid" id="A0A168T7P2"/>
<dbReference type="GO" id="GO:0006754">
    <property type="term" value="P:ATP biosynthetic process"/>
    <property type="evidence" value="ECO:0007669"/>
    <property type="project" value="TreeGrafter"/>
</dbReference>
<feature type="compositionally biased region" description="Polar residues" evidence="6">
    <location>
        <begin position="314"/>
        <end position="323"/>
    </location>
</feature>
<feature type="domain" description="C3H1-type" evidence="7">
    <location>
        <begin position="354"/>
        <end position="382"/>
    </location>
</feature>
<evidence type="ECO:0008006" key="12">
    <source>
        <dbReference type="Google" id="ProtNLM"/>
    </source>
</evidence>
<feature type="region of interest" description="Disordered" evidence="6">
    <location>
        <begin position="440"/>
        <end position="478"/>
    </location>
</feature>
<dbReference type="FunFam" id="4.10.1000.10:FF:000003">
    <property type="entry name" value="Zinc finger CCCH domain-containing protein"/>
    <property type="match status" value="1"/>
</dbReference>
<dbReference type="PANTHER" id="PTHR21340">
    <property type="entry name" value="DIADENOSINE 5,5-P1,P4-TETRAPHOSPHATE PYROPHOSPHOHYDROLASE MUTT"/>
    <property type="match status" value="1"/>
</dbReference>
<feature type="region of interest" description="Disordered" evidence="6">
    <location>
        <begin position="388"/>
        <end position="418"/>
    </location>
</feature>
<dbReference type="GO" id="GO:0006167">
    <property type="term" value="P:AMP biosynthetic process"/>
    <property type="evidence" value="ECO:0007669"/>
    <property type="project" value="TreeGrafter"/>
</dbReference>
<accession>A0A168T7P2</accession>
<dbReference type="OrthoDB" id="410307at2759"/>
<dbReference type="Gene3D" id="3.90.79.10">
    <property type="entry name" value="Nucleoside Triphosphate Pyrophosphohydrolase"/>
    <property type="match status" value="1"/>
</dbReference>
<dbReference type="SUPFAM" id="SSF55811">
    <property type="entry name" value="Nudix"/>
    <property type="match status" value="1"/>
</dbReference>
<feature type="compositionally biased region" description="Polar residues" evidence="6">
    <location>
        <begin position="206"/>
        <end position="224"/>
    </location>
</feature>
<dbReference type="EMBL" id="LT555164">
    <property type="protein sequence ID" value="SAM09614.1"/>
    <property type="molecule type" value="Genomic_DNA"/>
</dbReference>
<dbReference type="GO" id="GO:0051252">
    <property type="term" value="P:regulation of RNA metabolic process"/>
    <property type="evidence" value="ECO:0007669"/>
    <property type="project" value="UniProtKB-ARBA"/>
</dbReference>
<keyword evidence="2 5" id="KW-0863">Zinc-finger</keyword>
<dbReference type="PANTHER" id="PTHR21340:SF0">
    <property type="entry name" value="BIS(5'-NUCLEOSYL)-TETRAPHOSPHATASE [ASYMMETRICAL]"/>
    <property type="match status" value="1"/>
</dbReference>
<organism evidence="10">
    <name type="scientific">Absidia glauca</name>
    <name type="common">Pin mould</name>
    <dbReference type="NCBI Taxonomy" id="4829"/>
    <lineage>
        <taxon>Eukaryota</taxon>
        <taxon>Fungi</taxon>
        <taxon>Fungi incertae sedis</taxon>
        <taxon>Mucoromycota</taxon>
        <taxon>Mucoromycotina</taxon>
        <taxon>Mucoromycetes</taxon>
        <taxon>Mucorales</taxon>
        <taxon>Cunninghamellaceae</taxon>
        <taxon>Absidia</taxon>
    </lineage>
</organism>
<feature type="compositionally biased region" description="Low complexity" evidence="6">
    <location>
        <begin position="231"/>
        <end position="242"/>
    </location>
</feature>
<evidence type="ECO:0000256" key="5">
    <source>
        <dbReference type="PROSITE-ProRule" id="PRU00723"/>
    </source>
</evidence>
<dbReference type="GO" id="GO:0010468">
    <property type="term" value="P:regulation of gene expression"/>
    <property type="evidence" value="ECO:0007669"/>
    <property type="project" value="UniProtKB-ARBA"/>
</dbReference>
<feature type="compositionally biased region" description="Basic and acidic residues" evidence="6">
    <location>
        <begin position="400"/>
        <end position="409"/>
    </location>
</feature>
<dbReference type="STRING" id="4829.A0A168T7P2"/>
<feature type="compositionally biased region" description="Low complexity" evidence="6">
    <location>
        <begin position="181"/>
        <end position="197"/>
    </location>
</feature>
<feature type="domain" description="Nudix hydrolase" evidence="9">
    <location>
        <begin position="6"/>
        <end position="138"/>
    </location>
</feature>
<feature type="zinc finger region" description="C3H1-type" evidence="5">
    <location>
        <begin position="265"/>
        <end position="293"/>
    </location>
</feature>
<dbReference type="GO" id="GO:0008270">
    <property type="term" value="F:zinc ion binding"/>
    <property type="evidence" value="ECO:0007669"/>
    <property type="project" value="UniProtKB-KW"/>
</dbReference>
<dbReference type="PROSITE" id="PS51363">
    <property type="entry name" value="W2"/>
    <property type="match status" value="1"/>
</dbReference>
<dbReference type="InterPro" id="IPR015797">
    <property type="entry name" value="NUDIX_hydrolase-like_dom_sf"/>
</dbReference>